<feature type="signal peptide" evidence="2">
    <location>
        <begin position="1"/>
        <end position="20"/>
    </location>
</feature>
<evidence type="ECO:0000313" key="4">
    <source>
        <dbReference type="Proteomes" id="UP001164746"/>
    </source>
</evidence>
<dbReference type="EMBL" id="CP111026">
    <property type="protein sequence ID" value="WAR27872.1"/>
    <property type="molecule type" value="Genomic_DNA"/>
</dbReference>
<keyword evidence="1" id="KW-1133">Transmembrane helix</keyword>
<keyword evidence="1" id="KW-0472">Membrane</keyword>
<feature type="transmembrane region" description="Helical" evidence="1">
    <location>
        <begin position="126"/>
        <end position="152"/>
    </location>
</feature>
<feature type="chain" id="PRO_5047155331" evidence="2">
    <location>
        <begin position="21"/>
        <end position="182"/>
    </location>
</feature>
<keyword evidence="4" id="KW-1185">Reference proteome</keyword>
<evidence type="ECO:0000256" key="1">
    <source>
        <dbReference type="SAM" id="Phobius"/>
    </source>
</evidence>
<dbReference type="Proteomes" id="UP001164746">
    <property type="component" value="Chromosome 15"/>
</dbReference>
<gene>
    <name evidence="3" type="ORF">MAR_013576</name>
</gene>
<name>A0ABY7G1T4_MYAAR</name>
<evidence type="ECO:0000313" key="3">
    <source>
        <dbReference type="EMBL" id="WAR27872.1"/>
    </source>
</evidence>
<keyword evidence="1" id="KW-0812">Transmembrane</keyword>
<evidence type="ECO:0000256" key="2">
    <source>
        <dbReference type="SAM" id="SignalP"/>
    </source>
</evidence>
<accession>A0ABY7G1T4</accession>
<keyword evidence="2" id="KW-0732">Signal</keyword>
<organism evidence="3 4">
    <name type="scientific">Mya arenaria</name>
    <name type="common">Soft-shell clam</name>
    <dbReference type="NCBI Taxonomy" id="6604"/>
    <lineage>
        <taxon>Eukaryota</taxon>
        <taxon>Metazoa</taxon>
        <taxon>Spiralia</taxon>
        <taxon>Lophotrochozoa</taxon>
        <taxon>Mollusca</taxon>
        <taxon>Bivalvia</taxon>
        <taxon>Autobranchia</taxon>
        <taxon>Heteroconchia</taxon>
        <taxon>Euheterodonta</taxon>
        <taxon>Imparidentia</taxon>
        <taxon>Neoheterodontei</taxon>
        <taxon>Myida</taxon>
        <taxon>Myoidea</taxon>
        <taxon>Myidae</taxon>
        <taxon>Mya</taxon>
    </lineage>
</organism>
<sequence length="182" mass="20360">MDQNKICIAFVLFICRFLNAETVTDSPTTKPEYIQKLVLILQPPSRSEAVGFAGLEAKFTVHTVFNSGQANFPRDFTFTATLYKKEEKWNLHGTVDVPLNGPYGDIDLQTDAELGSPSESTSSPNLFLILGIPIILTVIGIFLLGGLLHWAVRKGYIRYVPKTYDNFNNPVEYSENSQQVQI</sequence>
<protein>
    <submittedName>
        <fullName evidence="3">Uncharacterized protein</fullName>
    </submittedName>
</protein>
<proteinExistence type="predicted"/>
<reference evidence="3" key="1">
    <citation type="submission" date="2022-11" db="EMBL/GenBank/DDBJ databases">
        <title>Centuries of genome instability and evolution in soft-shell clam transmissible cancer (bioRxiv).</title>
        <authorList>
            <person name="Hart S.F.M."/>
            <person name="Yonemitsu M.A."/>
            <person name="Giersch R.M."/>
            <person name="Beal B.F."/>
            <person name="Arriagada G."/>
            <person name="Davis B.W."/>
            <person name="Ostrander E.A."/>
            <person name="Goff S.P."/>
            <person name="Metzger M.J."/>
        </authorList>
    </citation>
    <scope>NUCLEOTIDE SEQUENCE</scope>
    <source>
        <strain evidence="3">MELC-2E11</strain>
        <tissue evidence="3">Siphon/mantle</tissue>
    </source>
</reference>